<dbReference type="PIRSF" id="PIRSF015855">
    <property type="entry name" value="TypeIII_Mtase_mKpnI"/>
    <property type="match status" value="1"/>
</dbReference>
<accession>A0ABR8X8E0</accession>
<dbReference type="Pfam" id="PF12564">
    <property type="entry name" value="TypeIII_RM_meth"/>
    <property type="match status" value="1"/>
</dbReference>
<dbReference type="RefSeq" id="WP_191706129.1">
    <property type="nucleotide sequence ID" value="NZ_JACSQA010000002.1"/>
</dbReference>
<keyword evidence="2" id="KW-0808">Transferase</keyword>
<feature type="domain" description="DNA methylase N-4/N-6" evidence="5">
    <location>
        <begin position="195"/>
        <end position="475"/>
    </location>
</feature>
<name>A0ABR8X8E0_9BACL</name>
<proteinExistence type="predicted"/>
<protein>
    <submittedName>
        <fullName evidence="7">Site-specific DNA-methyltransferase</fullName>
    </submittedName>
</protein>
<dbReference type="InterPro" id="IPR002941">
    <property type="entry name" value="DNA_methylase_N4/N6"/>
</dbReference>
<evidence type="ECO:0000259" key="5">
    <source>
        <dbReference type="Pfam" id="PF01555"/>
    </source>
</evidence>
<keyword evidence="1" id="KW-0489">Methyltransferase</keyword>
<keyword evidence="8" id="KW-1185">Reference proteome</keyword>
<dbReference type="Pfam" id="PF01555">
    <property type="entry name" value="N6_N4_Mtase"/>
    <property type="match status" value="1"/>
</dbReference>
<dbReference type="Gene3D" id="3.40.50.150">
    <property type="entry name" value="Vaccinia Virus protein VP39"/>
    <property type="match status" value="1"/>
</dbReference>
<evidence type="ECO:0000256" key="4">
    <source>
        <dbReference type="ARBA" id="ARBA00022747"/>
    </source>
</evidence>
<dbReference type="InterPro" id="IPR029063">
    <property type="entry name" value="SAM-dependent_MTases_sf"/>
</dbReference>
<reference evidence="7 8" key="1">
    <citation type="submission" date="2020-08" db="EMBL/GenBank/DDBJ databases">
        <title>A Genomic Blueprint of the Chicken Gut Microbiome.</title>
        <authorList>
            <person name="Gilroy R."/>
            <person name="Ravi A."/>
            <person name="Getino M."/>
            <person name="Pursley I."/>
            <person name="Horton D.L."/>
            <person name="Alikhan N.-F."/>
            <person name="Baker D."/>
            <person name="Gharbi K."/>
            <person name="Hall N."/>
            <person name="Watson M."/>
            <person name="Adriaenssens E.M."/>
            <person name="Foster-Nyarko E."/>
            <person name="Jarju S."/>
            <person name="Secka A."/>
            <person name="Antonio M."/>
            <person name="Oren A."/>
            <person name="Chaudhuri R."/>
            <person name="La Ragione R.M."/>
            <person name="Hildebrand F."/>
            <person name="Pallen M.J."/>
        </authorList>
    </citation>
    <scope>NUCLEOTIDE SEQUENCE [LARGE SCALE GENOMIC DNA]</scope>
    <source>
        <strain evidence="7 8">Re31</strain>
    </source>
</reference>
<dbReference type="Proteomes" id="UP000640930">
    <property type="component" value="Unassembled WGS sequence"/>
</dbReference>
<comment type="caution">
    <text evidence="7">The sequence shown here is derived from an EMBL/GenBank/DDBJ whole genome shotgun (WGS) entry which is preliminary data.</text>
</comment>
<organism evidence="7 8">
    <name type="scientific">Ureibacillus galli</name>
    <dbReference type="NCBI Taxonomy" id="2762222"/>
    <lineage>
        <taxon>Bacteria</taxon>
        <taxon>Bacillati</taxon>
        <taxon>Bacillota</taxon>
        <taxon>Bacilli</taxon>
        <taxon>Bacillales</taxon>
        <taxon>Caryophanaceae</taxon>
        <taxon>Ureibacillus</taxon>
    </lineage>
</organism>
<dbReference type="EMBL" id="JACSQA010000002">
    <property type="protein sequence ID" value="MBD8025580.1"/>
    <property type="molecule type" value="Genomic_DNA"/>
</dbReference>
<evidence type="ECO:0000313" key="7">
    <source>
        <dbReference type="EMBL" id="MBD8025580.1"/>
    </source>
</evidence>
<sequence length="619" mass="72886">METKVQFEIKNVLKDFPDYWENNSLIKSRVIDDLRNYKKELIEKLLSNEIIRQTYTLEITNGTVFKVEEFISMLRYKNYWENSYTRYSNEIGLTSDDKYFKYNTDVVLNFPHKDCILEGGMTKEDVGKNEVYYHKVLAKEEIDILLSPKVLTNIKKYDQNGEHSVTEFNDTDNLIIKGNNLIALHTLKERYAGKIKLIYIDIPYNTGSDSFRYNDRFNHSTWLTFIKNRLEVAKELLTEDGSIFVQIDDNEDSYLKVLMDEIFGRECFRNKITWKRRGGSANPSNRLNNVVDYILWYVKDAENFYYTPVFSLNDENTQKYIKERFTHLDENGRRYMKSPIQSPNYRENLIYDYKGYKTPAKGYSVSREVLEQWDKEGKLAFPDDKSKNINRKIYLDEYKGQPINSLWTDIYVINPMSKERTEFTSGQKPEALIKRIIEMVTEEGDIVLDFFMGSATTQATALKMNRQFIGIEQMDYINTFSIPRLREVIEGNQGGVSKEVGWNGGGSFVYTELYPLNQKYVEQIQNTNSDEDIENLIKRIKVSAFLDFKIKIDKVTNKNNDFTALSLEEKKDLLIQVLDANQLYLSYFEIDDEQYCIPEPVKQFNRSFYSKKKVGKKHE</sequence>
<dbReference type="InterPro" id="IPR002295">
    <property type="entry name" value="N4/N6-MTase_EcoPI_Mod-like"/>
</dbReference>
<dbReference type="InterPro" id="IPR022221">
    <property type="entry name" value="TypeIII_RM_meth"/>
</dbReference>
<gene>
    <name evidence="7" type="ORF">H9636_02805</name>
</gene>
<evidence type="ECO:0000259" key="6">
    <source>
        <dbReference type="Pfam" id="PF12564"/>
    </source>
</evidence>
<dbReference type="PRINTS" id="PR00506">
    <property type="entry name" value="D21N6MTFRASE"/>
</dbReference>
<keyword evidence="3" id="KW-0949">S-adenosyl-L-methionine</keyword>
<evidence type="ECO:0000256" key="3">
    <source>
        <dbReference type="ARBA" id="ARBA00022691"/>
    </source>
</evidence>
<feature type="domain" description="Type III restriction/modification enzyme methylation subunit" evidence="6">
    <location>
        <begin position="39"/>
        <end position="93"/>
    </location>
</feature>
<evidence type="ECO:0000256" key="1">
    <source>
        <dbReference type="ARBA" id="ARBA00022603"/>
    </source>
</evidence>
<evidence type="ECO:0000256" key="2">
    <source>
        <dbReference type="ARBA" id="ARBA00022679"/>
    </source>
</evidence>
<dbReference type="SUPFAM" id="SSF53335">
    <property type="entry name" value="S-adenosyl-L-methionine-dependent methyltransferases"/>
    <property type="match status" value="1"/>
</dbReference>
<keyword evidence="4" id="KW-0680">Restriction system</keyword>
<evidence type="ECO:0000313" key="8">
    <source>
        <dbReference type="Proteomes" id="UP000640930"/>
    </source>
</evidence>